<proteinExistence type="predicted"/>
<dbReference type="EMBL" id="NUMG01000027">
    <property type="protein sequence ID" value="PGT99476.1"/>
    <property type="molecule type" value="Genomic_DNA"/>
</dbReference>
<sequence length="164" mass="18996">MELNIEIGAIVEEWYNINSKKEYIVTKVPVSDKKYEYALVGMNGQVYLDKLFGNLKELVSHIDSQDSWEVKQPPVTFSTQKDWNIKRSYGKHHTLETVLKSFINCFPGRWGMLRDKRTSNEKSLKNNYIGEIVMENGIVLQINIELVESASNKSKPWVCTVYCL</sequence>
<reference evidence="1 2" key="1">
    <citation type="submission" date="2017-09" db="EMBL/GenBank/DDBJ databases">
        <title>Large-scale bioinformatics analysis of Bacillus genomes uncovers conserved roles of natural products in bacterial physiology.</title>
        <authorList>
            <consortium name="Agbiome Team Llc"/>
            <person name="Bleich R.M."/>
            <person name="Grubbs K.J."/>
            <person name="Santa Maria K.C."/>
            <person name="Allen S.E."/>
            <person name="Farag S."/>
            <person name="Shank E.A."/>
            <person name="Bowers A."/>
        </authorList>
    </citation>
    <scope>NUCLEOTIDE SEQUENCE [LARGE SCALE GENOMIC DNA]</scope>
    <source>
        <strain evidence="1 2">AFS040105</strain>
    </source>
</reference>
<name>A0A2C1LLX4_BACCE</name>
<gene>
    <name evidence="1" type="ORF">COD19_19350</name>
</gene>
<dbReference type="Proteomes" id="UP000225766">
    <property type="component" value="Unassembled WGS sequence"/>
</dbReference>
<accession>A0A2C1LLX4</accession>
<organism evidence="1 2">
    <name type="scientific">Bacillus cereus</name>
    <dbReference type="NCBI Taxonomy" id="1396"/>
    <lineage>
        <taxon>Bacteria</taxon>
        <taxon>Bacillati</taxon>
        <taxon>Bacillota</taxon>
        <taxon>Bacilli</taxon>
        <taxon>Bacillales</taxon>
        <taxon>Bacillaceae</taxon>
        <taxon>Bacillus</taxon>
        <taxon>Bacillus cereus group</taxon>
    </lineage>
</organism>
<evidence type="ECO:0000313" key="1">
    <source>
        <dbReference type="EMBL" id="PGT99476.1"/>
    </source>
</evidence>
<dbReference type="RefSeq" id="WP_098858748.1">
    <property type="nucleotide sequence ID" value="NZ_NUMG01000027.1"/>
</dbReference>
<dbReference type="AlphaFoldDB" id="A0A2C1LLX4"/>
<evidence type="ECO:0000313" key="2">
    <source>
        <dbReference type="Proteomes" id="UP000225766"/>
    </source>
</evidence>
<comment type="caution">
    <text evidence="1">The sequence shown here is derived from an EMBL/GenBank/DDBJ whole genome shotgun (WGS) entry which is preliminary data.</text>
</comment>
<protein>
    <submittedName>
        <fullName evidence="1">Uncharacterized protein</fullName>
    </submittedName>
</protein>